<reference evidence="1 2" key="1">
    <citation type="submission" date="2023-05" db="EMBL/GenBank/DDBJ databases">
        <title>Marinobacter albus sp. nov., a marine bacterium isolated from sand in a coastal intertidal zone of huludao.</title>
        <authorList>
            <person name="Deng T."/>
        </authorList>
    </citation>
    <scope>NUCLEOTIDE SEQUENCE [LARGE SCALE GENOMIC DNA]</scope>
    <source>
        <strain evidence="1 2">M216</strain>
    </source>
</reference>
<dbReference type="Proteomes" id="UP001223547">
    <property type="component" value="Unassembled WGS sequence"/>
</dbReference>
<comment type="caution">
    <text evidence="1">The sequence shown here is derived from an EMBL/GenBank/DDBJ whole genome shotgun (WGS) entry which is preliminary data.</text>
</comment>
<proteinExistence type="predicted"/>
<organism evidence="1 2">
    <name type="scientific">Marinobacter albus</name>
    <dbReference type="NCBI Taxonomy" id="3030833"/>
    <lineage>
        <taxon>Bacteria</taxon>
        <taxon>Pseudomonadati</taxon>
        <taxon>Pseudomonadota</taxon>
        <taxon>Gammaproteobacteria</taxon>
        <taxon>Pseudomonadales</taxon>
        <taxon>Marinobacteraceae</taxon>
        <taxon>Marinobacter</taxon>
    </lineage>
</organism>
<keyword evidence="2" id="KW-1185">Reference proteome</keyword>
<accession>A0ABT7HHV0</accession>
<dbReference type="RefSeq" id="WP_285368814.1">
    <property type="nucleotide sequence ID" value="NZ_JASSQD010000003.1"/>
</dbReference>
<protein>
    <submittedName>
        <fullName evidence="1">Uncharacterized protein</fullName>
    </submittedName>
</protein>
<dbReference type="EMBL" id="JASSQD010000003">
    <property type="protein sequence ID" value="MDK9559131.1"/>
    <property type="molecule type" value="Genomic_DNA"/>
</dbReference>
<gene>
    <name evidence="1" type="ORF">QQF73_15970</name>
</gene>
<evidence type="ECO:0000313" key="1">
    <source>
        <dbReference type="EMBL" id="MDK9559131.1"/>
    </source>
</evidence>
<evidence type="ECO:0000313" key="2">
    <source>
        <dbReference type="Proteomes" id="UP001223547"/>
    </source>
</evidence>
<name>A0ABT7HHV0_9GAMM</name>
<sequence length="115" mass="13122">MATFQELARDYAKRIREALASDGFTSRSRISPQDLRHSRTLQEAKSIKREIDDLIYTQSKNPLSDDDKRKIIEQIDEELGLPRKIQKGYNIVESASNDDLSDLADEIENVLGGKK</sequence>